<dbReference type="VEuPathDB" id="TriTrypDB:TcBrA4_0124490"/>
<protein>
    <recommendedName>
        <fullName evidence="5">Retrotransposon hot spot (RHS) protein</fullName>
    </recommendedName>
</protein>
<proteinExistence type="predicted"/>
<dbReference type="VEuPathDB" id="TriTrypDB:BCY84_20628"/>
<organism evidence="3 4">
    <name type="scientific">Trypanosoma cruzi</name>
    <dbReference type="NCBI Taxonomy" id="5693"/>
    <lineage>
        <taxon>Eukaryota</taxon>
        <taxon>Discoba</taxon>
        <taxon>Euglenozoa</taxon>
        <taxon>Kinetoplastea</taxon>
        <taxon>Metakinetoplastina</taxon>
        <taxon>Trypanosomatida</taxon>
        <taxon>Trypanosomatidae</taxon>
        <taxon>Trypanosoma</taxon>
        <taxon>Schizotrypanum</taxon>
    </lineage>
</organism>
<name>A0A2V2VUX1_TRYCR</name>
<evidence type="ECO:0000256" key="1">
    <source>
        <dbReference type="SAM" id="MobiDB-lite"/>
    </source>
</evidence>
<comment type="caution">
    <text evidence="3">The sequence shown here is derived from an EMBL/GenBank/DDBJ whole genome shotgun (WGS) entry which is preliminary data.</text>
</comment>
<keyword evidence="2" id="KW-0472">Membrane</keyword>
<dbReference type="VEuPathDB" id="TriTrypDB:C3747_63g62"/>
<gene>
    <name evidence="3" type="ORF">C4B63_7g267</name>
</gene>
<dbReference type="InterPro" id="IPR027417">
    <property type="entry name" value="P-loop_NTPase"/>
</dbReference>
<dbReference type="VEuPathDB" id="TriTrypDB:C4B63_7g267"/>
<dbReference type="VEuPathDB" id="TriTrypDB:TcG_02674"/>
<keyword evidence="2" id="KW-0812">Transmembrane</keyword>
<dbReference type="SUPFAM" id="SSF52540">
    <property type="entry name" value="P-loop containing nucleoside triphosphate hydrolases"/>
    <property type="match status" value="1"/>
</dbReference>
<evidence type="ECO:0000256" key="2">
    <source>
        <dbReference type="SAM" id="Phobius"/>
    </source>
</evidence>
<reference evidence="3 4" key="1">
    <citation type="journal article" date="2018" name="Microb. Genom.">
        <title>Expanding an expanded genome: long-read sequencing of Trypanosoma cruzi.</title>
        <authorList>
            <person name="Berna L."/>
            <person name="Rodriguez M."/>
            <person name="Chiribao M.L."/>
            <person name="Parodi-Talice A."/>
            <person name="Pita S."/>
            <person name="Rijo G."/>
            <person name="Alvarez-Valin F."/>
            <person name="Robello C."/>
        </authorList>
    </citation>
    <scope>NUCLEOTIDE SEQUENCE [LARGE SCALE GENOMIC DNA]</scope>
    <source>
        <strain evidence="3 4">Dm28c</strain>
    </source>
</reference>
<accession>A0A2V2VUX1</accession>
<keyword evidence="2" id="KW-1133">Transmembrane helix</keyword>
<dbReference type="VEuPathDB" id="TriTrypDB:TcCLB.504057.90"/>
<dbReference type="VEuPathDB" id="TriTrypDB:Tc_MARK_6324"/>
<dbReference type="AlphaFoldDB" id="A0A2V2VUX1"/>
<dbReference type="Pfam" id="PF13671">
    <property type="entry name" value="AAA_33"/>
    <property type="match status" value="1"/>
</dbReference>
<dbReference type="VEuPathDB" id="TriTrypDB:ECC02_002542"/>
<dbReference type="VEuPathDB" id="TriTrypDB:TCDM_02805"/>
<feature type="transmembrane region" description="Helical" evidence="2">
    <location>
        <begin position="20"/>
        <end position="40"/>
    </location>
</feature>
<feature type="compositionally biased region" description="Basic residues" evidence="1">
    <location>
        <begin position="54"/>
        <end position="63"/>
    </location>
</feature>
<feature type="region of interest" description="Disordered" evidence="1">
    <location>
        <begin position="51"/>
        <end position="81"/>
    </location>
</feature>
<dbReference type="Gene3D" id="3.40.50.300">
    <property type="entry name" value="P-loop containing nucleotide triphosphate hydrolases"/>
    <property type="match status" value="1"/>
</dbReference>
<sequence length="252" mass="28803">MAVNNMMGKVMAWRTGRLGFKTTVVTLLCILLNILALYLLRRLFPALRGGGDHRHTHGSRRRSSSRDGNSKKKHKKHHENGEVKNSLPNLLLLLGIPGSGKTTWINQYIDRCDKSYIVLNEDSVAGKVVAAIDDSSWEEGVREAFIGEIVRQLNEKQNVVLDDSLRVMDEEFRRSIMEAAPPCNFLVKEFPIKALFAHARLLKIAEEVTDRRCHTEIEMEELETNFEKARACMKTEGWKQLLDSSHLRSKHR</sequence>
<evidence type="ECO:0000313" key="4">
    <source>
        <dbReference type="Proteomes" id="UP000246121"/>
    </source>
</evidence>
<dbReference type="Proteomes" id="UP000246121">
    <property type="component" value="Unassembled WGS sequence"/>
</dbReference>
<dbReference type="VEuPathDB" id="TriTrypDB:TCSYLVIO_003801"/>
<dbReference type="VEuPathDB" id="TriTrypDB:TcCL_Unassigned06226"/>
<evidence type="ECO:0000313" key="3">
    <source>
        <dbReference type="EMBL" id="PWV00186.1"/>
    </source>
</evidence>
<dbReference type="EMBL" id="PRFA01000007">
    <property type="protein sequence ID" value="PWV00186.1"/>
    <property type="molecule type" value="Genomic_DNA"/>
</dbReference>
<evidence type="ECO:0008006" key="5">
    <source>
        <dbReference type="Google" id="ProtNLM"/>
    </source>
</evidence>